<keyword evidence="2" id="KW-0812">Transmembrane</keyword>
<gene>
    <name evidence="4" type="ORF">D7318_29320</name>
    <name evidence="3" type="ORF">D7319_29655</name>
</gene>
<keyword evidence="2" id="KW-1133">Transmembrane helix</keyword>
<dbReference type="EMBL" id="RBDY01000039">
    <property type="protein sequence ID" value="RKN14429.1"/>
    <property type="molecule type" value="Genomic_DNA"/>
</dbReference>
<feature type="region of interest" description="Disordered" evidence="1">
    <location>
        <begin position="273"/>
        <end position="294"/>
    </location>
</feature>
<dbReference type="OrthoDB" id="4241909at2"/>
<dbReference type="RefSeq" id="WP_120700274.1">
    <property type="nucleotide sequence ID" value="NZ_RBDX01000040.1"/>
</dbReference>
<evidence type="ECO:0000313" key="6">
    <source>
        <dbReference type="Proteomes" id="UP000275024"/>
    </source>
</evidence>
<dbReference type="InterPro" id="IPR026467">
    <property type="entry name" value="Ser/Gly_Cys_C_dom"/>
</dbReference>
<dbReference type="EMBL" id="RBDX01000040">
    <property type="protein sequence ID" value="RKN04090.1"/>
    <property type="molecule type" value="Genomic_DNA"/>
</dbReference>
<reference evidence="5 6" key="1">
    <citation type="submission" date="2018-09" db="EMBL/GenBank/DDBJ databases">
        <title>Streptomyces sp. nov. DS1-2, an endophytic actinomycete isolated from roots of Dendrobium scabrilingue.</title>
        <authorList>
            <person name="Kuncharoen N."/>
            <person name="Kudo T."/>
            <person name="Ohkuma M."/>
            <person name="Yuki M."/>
            <person name="Tanasupawat S."/>
        </authorList>
    </citation>
    <scope>NUCLEOTIDE SEQUENCE [LARGE SCALE GENOMIC DNA]</scope>
    <source>
        <strain evidence="3 6">AZ1-7</strain>
        <strain evidence="4 5">DS1-2</strain>
    </source>
</reference>
<evidence type="ECO:0000256" key="2">
    <source>
        <dbReference type="SAM" id="Phobius"/>
    </source>
</evidence>
<evidence type="ECO:0000313" key="5">
    <source>
        <dbReference type="Proteomes" id="UP000268652"/>
    </source>
</evidence>
<feature type="transmembrane region" description="Helical" evidence="2">
    <location>
        <begin position="166"/>
        <end position="187"/>
    </location>
</feature>
<evidence type="ECO:0000313" key="4">
    <source>
        <dbReference type="EMBL" id="RKN14429.1"/>
    </source>
</evidence>
<protein>
    <submittedName>
        <fullName evidence="3">TIGR04222 domain-containing membrane protein</fullName>
    </submittedName>
</protein>
<accession>A0A3A9VTN3</accession>
<dbReference type="AlphaFoldDB" id="A0A3A9VTN3"/>
<keyword evidence="2" id="KW-0472">Membrane</keyword>
<comment type="caution">
    <text evidence="3">The sequence shown here is derived from an EMBL/GenBank/DDBJ whole genome shotgun (WGS) entry which is preliminary data.</text>
</comment>
<keyword evidence="5" id="KW-1185">Reference proteome</keyword>
<evidence type="ECO:0000313" key="3">
    <source>
        <dbReference type="EMBL" id="RKN04090.1"/>
    </source>
</evidence>
<feature type="transmembrane region" description="Helical" evidence="2">
    <location>
        <begin position="141"/>
        <end position="160"/>
    </location>
</feature>
<organism evidence="3 6">
    <name type="scientific">Streptomyces radicis</name>
    <dbReference type="NCBI Taxonomy" id="1750517"/>
    <lineage>
        <taxon>Bacteria</taxon>
        <taxon>Bacillati</taxon>
        <taxon>Actinomycetota</taxon>
        <taxon>Actinomycetes</taxon>
        <taxon>Kitasatosporales</taxon>
        <taxon>Streptomycetaceae</taxon>
        <taxon>Streptomyces</taxon>
    </lineage>
</organism>
<name>A0A3A9VTN3_9ACTN</name>
<sequence>MTVLITVACAAVPLALLHLLYRRLRLSRLPGATGDMSYTLYEAAFLSGGPARVADTVICVMRDKKRITVKGGTVRVGQPIADDDLERQLLTVCSDWKVPLKTVRSALIYSPPVQRVGDRLSERGLMWPPQLWRPWRRAARINMFVAIDGLFIGALGLIFSDSPLTLWLLIGSGLALGIGTTLAPRLLDSGRLTDSGRALLVEMRRGEPFPGGGMAGLMAVGGTVALTDAALRAQLANPAAAAPIPASSSASSTASWGGGCGGGGFGHDGGGGSDGGGGGGSSCGGGGCGGGGGS</sequence>
<proteinExistence type="predicted"/>
<dbReference type="NCBIfam" id="TIGR04222">
    <property type="entry name" value="near_uncomplex"/>
    <property type="match status" value="1"/>
</dbReference>
<evidence type="ECO:0000256" key="1">
    <source>
        <dbReference type="SAM" id="MobiDB-lite"/>
    </source>
</evidence>
<dbReference type="Proteomes" id="UP000268652">
    <property type="component" value="Unassembled WGS sequence"/>
</dbReference>
<dbReference type="Proteomes" id="UP000275024">
    <property type="component" value="Unassembled WGS sequence"/>
</dbReference>